<dbReference type="GO" id="GO:0004672">
    <property type="term" value="F:protein kinase activity"/>
    <property type="evidence" value="ECO:0007669"/>
    <property type="project" value="UniProtKB-ARBA"/>
</dbReference>
<dbReference type="EMBL" id="JAJTTC010000002">
    <property type="protein sequence ID" value="MCF0062453.1"/>
    <property type="molecule type" value="Genomic_DNA"/>
</dbReference>
<proteinExistence type="predicted"/>
<dbReference type="InterPro" id="IPR036641">
    <property type="entry name" value="HPT_dom_sf"/>
</dbReference>
<dbReference type="AlphaFoldDB" id="A0A9X1PK87"/>
<dbReference type="GO" id="GO:0000160">
    <property type="term" value="P:phosphorelay signal transduction system"/>
    <property type="evidence" value="ECO:0007669"/>
    <property type="project" value="InterPro"/>
</dbReference>
<dbReference type="RefSeq" id="WP_234602107.1">
    <property type="nucleotide sequence ID" value="NZ_CP094997.1"/>
</dbReference>
<dbReference type="PROSITE" id="PS50894">
    <property type="entry name" value="HPT"/>
    <property type="match status" value="1"/>
</dbReference>
<dbReference type="Gene3D" id="1.20.120.160">
    <property type="entry name" value="HPT domain"/>
    <property type="match status" value="1"/>
</dbReference>
<evidence type="ECO:0000259" key="2">
    <source>
        <dbReference type="PROSITE" id="PS50894"/>
    </source>
</evidence>
<feature type="modified residue" description="Phosphohistidine" evidence="1">
    <location>
        <position position="60"/>
    </location>
</feature>
<dbReference type="Proteomes" id="UP001139000">
    <property type="component" value="Unassembled WGS sequence"/>
</dbReference>
<reference evidence="3" key="1">
    <citation type="submission" date="2021-12" db="EMBL/GenBank/DDBJ databases">
        <title>Novel species in genus Dyadobacter.</title>
        <authorList>
            <person name="Ma C."/>
        </authorList>
    </citation>
    <scope>NUCLEOTIDE SEQUENCE</scope>
    <source>
        <strain evidence="3">LJ419</strain>
    </source>
</reference>
<sequence>MDLQLNPALDLNYIEQVYGDDPVILHMIFDAFLSDSVPRWQSLHNALHTEDMKESASIVHGLKPSFTMAGLTWIRPKVEVLEKAIKENETPESLMDMYQKISAELNELLPIIEHESERLKLIQVE</sequence>
<keyword evidence="4" id="KW-1185">Reference proteome</keyword>
<name>A0A9X1PK87_9BACT</name>
<dbReference type="InterPro" id="IPR008207">
    <property type="entry name" value="Sig_transdc_His_kin_Hpt_dom"/>
</dbReference>
<feature type="domain" description="HPt" evidence="2">
    <location>
        <begin position="21"/>
        <end position="122"/>
    </location>
</feature>
<organism evidence="3 4">
    <name type="scientific">Dyadobacter chenwenxiniae</name>
    <dbReference type="NCBI Taxonomy" id="2906456"/>
    <lineage>
        <taxon>Bacteria</taxon>
        <taxon>Pseudomonadati</taxon>
        <taxon>Bacteroidota</taxon>
        <taxon>Cytophagia</taxon>
        <taxon>Cytophagales</taxon>
        <taxon>Spirosomataceae</taxon>
        <taxon>Dyadobacter</taxon>
    </lineage>
</organism>
<accession>A0A9X1PK87</accession>
<comment type="caution">
    <text evidence="3">The sequence shown here is derived from an EMBL/GenBank/DDBJ whole genome shotgun (WGS) entry which is preliminary data.</text>
</comment>
<evidence type="ECO:0000313" key="4">
    <source>
        <dbReference type="Proteomes" id="UP001139000"/>
    </source>
</evidence>
<gene>
    <name evidence="3" type="ORF">LXM26_13180</name>
</gene>
<evidence type="ECO:0000256" key="1">
    <source>
        <dbReference type="PROSITE-ProRule" id="PRU00110"/>
    </source>
</evidence>
<evidence type="ECO:0000313" key="3">
    <source>
        <dbReference type="EMBL" id="MCF0062453.1"/>
    </source>
</evidence>
<protein>
    <submittedName>
        <fullName evidence="3">Hpt domain-containing protein</fullName>
    </submittedName>
</protein>
<dbReference type="Pfam" id="PF01627">
    <property type="entry name" value="Hpt"/>
    <property type="match status" value="1"/>
</dbReference>
<keyword evidence="1" id="KW-0597">Phosphoprotein</keyword>
<dbReference type="SUPFAM" id="SSF47226">
    <property type="entry name" value="Histidine-containing phosphotransfer domain, HPT domain"/>
    <property type="match status" value="1"/>
</dbReference>